<evidence type="ECO:0000313" key="1">
    <source>
        <dbReference type="EMBL" id="VCW48591.1"/>
    </source>
</evidence>
<comment type="caution">
    <text evidence="1">The sequence shown here is derived from an EMBL/GenBank/DDBJ whole genome shotgun (WGS) entry which is preliminary data.</text>
</comment>
<reference evidence="1 2" key="1">
    <citation type="submission" date="2018-10" db="EMBL/GenBank/DDBJ databases">
        <authorList>
            <person name="Ekblom R."/>
            <person name="Jareborg N."/>
        </authorList>
    </citation>
    <scope>NUCLEOTIDE SEQUENCE [LARGE SCALE GENOMIC DNA]</scope>
    <source>
        <tissue evidence="1">Muscle</tissue>
    </source>
</reference>
<accession>A0A9X9LBM5</accession>
<organism evidence="1 2">
    <name type="scientific">Gulo gulo</name>
    <name type="common">Wolverine</name>
    <name type="synonym">Gluton</name>
    <dbReference type="NCBI Taxonomy" id="48420"/>
    <lineage>
        <taxon>Eukaryota</taxon>
        <taxon>Metazoa</taxon>
        <taxon>Chordata</taxon>
        <taxon>Craniata</taxon>
        <taxon>Vertebrata</taxon>
        <taxon>Euteleostomi</taxon>
        <taxon>Mammalia</taxon>
        <taxon>Eutheria</taxon>
        <taxon>Laurasiatheria</taxon>
        <taxon>Carnivora</taxon>
        <taxon>Caniformia</taxon>
        <taxon>Musteloidea</taxon>
        <taxon>Mustelidae</taxon>
        <taxon>Guloninae</taxon>
        <taxon>Gulo</taxon>
    </lineage>
</organism>
<evidence type="ECO:0000313" key="2">
    <source>
        <dbReference type="Proteomes" id="UP000269945"/>
    </source>
</evidence>
<keyword evidence="2" id="KW-1185">Reference proteome</keyword>
<protein>
    <submittedName>
        <fullName evidence="1">Uncharacterized protein</fullName>
    </submittedName>
</protein>
<sequence>MTQFLCESVYKILKAEQRILALHWVAKRYIHKIH</sequence>
<name>A0A9X9LBM5_GULGU</name>
<gene>
    <name evidence="1" type="ORF">BN2614_LOCUS3</name>
</gene>
<dbReference type="AlphaFoldDB" id="A0A9X9LBM5"/>
<dbReference type="EMBL" id="CYRY02000002">
    <property type="protein sequence ID" value="VCW48591.1"/>
    <property type="molecule type" value="Genomic_DNA"/>
</dbReference>
<dbReference type="Proteomes" id="UP000269945">
    <property type="component" value="Unassembled WGS sequence"/>
</dbReference>
<proteinExistence type="predicted"/>